<evidence type="ECO:0000313" key="2">
    <source>
        <dbReference type="Proteomes" id="UP000295252"/>
    </source>
</evidence>
<dbReference type="PANTHER" id="PTHR11764">
    <property type="entry name" value="TERPENE CYCLASE/MUTASE FAMILY MEMBER"/>
    <property type="match status" value="1"/>
</dbReference>
<organism evidence="1 2">
    <name type="scientific">Coffea canephora</name>
    <name type="common">Robusta coffee</name>
    <dbReference type="NCBI Taxonomy" id="49390"/>
    <lineage>
        <taxon>Eukaryota</taxon>
        <taxon>Viridiplantae</taxon>
        <taxon>Streptophyta</taxon>
        <taxon>Embryophyta</taxon>
        <taxon>Tracheophyta</taxon>
        <taxon>Spermatophyta</taxon>
        <taxon>Magnoliopsida</taxon>
        <taxon>eudicotyledons</taxon>
        <taxon>Gunneridae</taxon>
        <taxon>Pentapetalae</taxon>
        <taxon>asterids</taxon>
        <taxon>lamiids</taxon>
        <taxon>Gentianales</taxon>
        <taxon>Rubiaceae</taxon>
        <taxon>Ixoroideae</taxon>
        <taxon>Gardenieae complex</taxon>
        <taxon>Bertiereae - Coffeeae clade</taxon>
        <taxon>Coffeeae</taxon>
        <taxon>Coffea</taxon>
    </lineage>
</organism>
<dbReference type="InParanoid" id="A0A068URG3"/>
<dbReference type="SUPFAM" id="SSF48239">
    <property type="entry name" value="Terpenoid cyclases/Protein prenyltransferases"/>
    <property type="match status" value="1"/>
</dbReference>
<dbReference type="GO" id="GO:0016104">
    <property type="term" value="P:triterpenoid biosynthetic process"/>
    <property type="evidence" value="ECO:0007669"/>
    <property type="project" value="InterPro"/>
</dbReference>
<name>A0A068URG3_COFCA</name>
<dbReference type="GO" id="GO:0005811">
    <property type="term" value="C:lipid droplet"/>
    <property type="evidence" value="ECO:0007669"/>
    <property type="project" value="InterPro"/>
</dbReference>
<dbReference type="OMA" id="MQERIYY"/>
<reference evidence="2" key="1">
    <citation type="journal article" date="2014" name="Science">
        <title>The coffee genome provides insight into the convergent evolution of caffeine biosynthesis.</title>
        <authorList>
            <person name="Denoeud F."/>
            <person name="Carretero-Paulet L."/>
            <person name="Dereeper A."/>
            <person name="Droc G."/>
            <person name="Guyot R."/>
            <person name="Pietrella M."/>
            <person name="Zheng C."/>
            <person name="Alberti A."/>
            <person name="Anthony F."/>
            <person name="Aprea G."/>
            <person name="Aury J.M."/>
            <person name="Bento P."/>
            <person name="Bernard M."/>
            <person name="Bocs S."/>
            <person name="Campa C."/>
            <person name="Cenci A."/>
            <person name="Combes M.C."/>
            <person name="Crouzillat D."/>
            <person name="Da Silva C."/>
            <person name="Daddiego L."/>
            <person name="De Bellis F."/>
            <person name="Dussert S."/>
            <person name="Garsmeur O."/>
            <person name="Gayraud T."/>
            <person name="Guignon V."/>
            <person name="Jahn K."/>
            <person name="Jamilloux V."/>
            <person name="Joet T."/>
            <person name="Labadie K."/>
            <person name="Lan T."/>
            <person name="Leclercq J."/>
            <person name="Lepelley M."/>
            <person name="Leroy T."/>
            <person name="Li L.T."/>
            <person name="Librado P."/>
            <person name="Lopez L."/>
            <person name="Munoz A."/>
            <person name="Noel B."/>
            <person name="Pallavicini A."/>
            <person name="Perrotta G."/>
            <person name="Poncet V."/>
            <person name="Pot D."/>
            <person name="Priyono X."/>
            <person name="Rigoreau M."/>
            <person name="Rouard M."/>
            <person name="Rozas J."/>
            <person name="Tranchant-Dubreuil C."/>
            <person name="VanBuren R."/>
            <person name="Zhang Q."/>
            <person name="Andrade A.C."/>
            <person name="Argout X."/>
            <person name="Bertrand B."/>
            <person name="de Kochko A."/>
            <person name="Graziosi G."/>
            <person name="Henry R.J."/>
            <person name="Jayarama X."/>
            <person name="Ming R."/>
            <person name="Nagai C."/>
            <person name="Rounsley S."/>
            <person name="Sankoff D."/>
            <person name="Giuliano G."/>
            <person name="Albert V.A."/>
            <person name="Wincker P."/>
            <person name="Lashermes P."/>
        </authorList>
    </citation>
    <scope>NUCLEOTIDE SEQUENCE [LARGE SCALE GENOMIC DNA]</scope>
    <source>
        <strain evidence="2">cv. DH200-94</strain>
    </source>
</reference>
<sequence length="95" mass="11321">MWKLKIAEGNAPWLTSTNNYIGRQYWEFDPEAGTTEERAEVERMRKEFKTNRFRRKQSADLLMRLQVEQCCHGSHSLALTVISYSISHYQIYYLV</sequence>
<dbReference type="Gramene" id="CDP10849">
    <property type="protein sequence ID" value="CDP10849"/>
    <property type="gene ID" value="GSCOC_T00031761001"/>
</dbReference>
<keyword evidence="2" id="KW-1185">Reference proteome</keyword>
<dbReference type="OrthoDB" id="21502at2759"/>
<gene>
    <name evidence="1" type="ORF">GSCOC_T00031761001</name>
</gene>
<proteinExistence type="predicted"/>
<evidence type="ECO:0008006" key="3">
    <source>
        <dbReference type="Google" id="ProtNLM"/>
    </source>
</evidence>
<dbReference type="PhylomeDB" id="A0A068URG3"/>
<dbReference type="STRING" id="49390.A0A068URG3"/>
<accession>A0A068URG3</accession>
<dbReference type="Proteomes" id="UP000295252">
    <property type="component" value="Chromosome V"/>
</dbReference>
<protein>
    <recommendedName>
        <fullName evidence="3">Squalene cyclase N-terminal domain-containing protein</fullName>
    </recommendedName>
</protein>
<dbReference type="InterPro" id="IPR018333">
    <property type="entry name" value="Squalene_cyclase"/>
</dbReference>
<dbReference type="PANTHER" id="PTHR11764:SF19">
    <property type="entry name" value="TERPENE CYCLASE_MUTASE FAMILY MEMBER"/>
    <property type="match status" value="1"/>
</dbReference>
<dbReference type="InterPro" id="IPR008930">
    <property type="entry name" value="Terpenoid_cyclase/PrenylTrfase"/>
</dbReference>
<dbReference type="AlphaFoldDB" id="A0A068URG3"/>
<evidence type="ECO:0000313" key="1">
    <source>
        <dbReference type="EMBL" id="CDP10849.1"/>
    </source>
</evidence>
<dbReference type="EMBL" id="HG739132">
    <property type="protein sequence ID" value="CDP10849.1"/>
    <property type="molecule type" value="Genomic_DNA"/>
</dbReference>
<dbReference type="GO" id="GO:0016866">
    <property type="term" value="F:intramolecular transferase activity"/>
    <property type="evidence" value="ECO:0007669"/>
    <property type="project" value="InterPro"/>
</dbReference>